<evidence type="ECO:0000256" key="6">
    <source>
        <dbReference type="ARBA" id="ARBA00022840"/>
    </source>
</evidence>
<keyword evidence="6 14" id="KW-0067">ATP-binding</keyword>
<dbReference type="InterPro" id="IPR023313">
    <property type="entry name" value="UBQ-conjugating_AS"/>
</dbReference>
<comment type="function">
    <text evidence="7">Accepts ubiquitin from the E1 complex and catalyzes its covalent attachment to other proteins. In vitro catalyzes 'Lys-48'-linked polyubiquitination. Involved in endoplasmic reticulum-associated degradation (ERAD). Required for sterol-induced ubiquitination of 3-hydroxy-3-methylglutaryl coenzyme A reductase and its subsequent proteasomal degradation.</text>
</comment>
<dbReference type="STRING" id="70415.A0A5S6Q840"/>
<evidence type="ECO:0000256" key="5">
    <source>
        <dbReference type="ARBA" id="ARBA00022786"/>
    </source>
</evidence>
<dbReference type="EC" id="2.3.2.23" evidence="2"/>
<comment type="catalytic activity">
    <reaction evidence="1">
        <text>S-ubiquitinyl-[E1 ubiquitin-activating enzyme]-L-cysteine + [E2 ubiquitin-conjugating enzyme]-L-cysteine = [E1 ubiquitin-activating enzyme]-L-cysteine + S-ubiquitinyl-[E2 ubiquitin-conjugating enzyme]-L-cysteine.</text>
        <dbReference type="EC" id="2.3.2.23"/>
    </reaction>
</comment>
<dbReference type="InterPro" id="IPR016135">
    <property type="entry name" value="UBQ-conjugating_enzyme/RWD"/>
</dbReference>
<dbReference type="SUPFAM" id="SSF54495">
    <property type="entry name" value="UBC-like"/>
    <property type="match status" value="2"/>
</dbReference>
<dbReference type="GO" id="GO:0061631">
    <property type="term" value="F:ubiquitin conjugating enzyme activity"/>
    <property type="evidence" value="ECO:0007669"/>
    <property type="project" value="UniProtKB-EC"/>
</dbReference>
<evidence type="ECO:0000256" key="11">
    <source>
        <dbReference type="ARBA" id="ARBA00079258"/>
    </source>
</evidence>
<dbReference type="InterPro" id="IPR050113">
    <property type="entry name" value="Ub_conjugating_enzyme"/>
</dbReference>
<protein>
    <recommendedName>
        <fullName evidence="9">Ubiquitin-conjugating enzyme E2 G2</fullName>
        <ecNumber evidence="2">2.3.2.23</ecNumber>
    </recommendedName>
    <alternativeName>
        <fullName evidence="12">E2 ubiquitin-conjugating enzyme G2</fullName>
    </alternativeName>
    <alternativeName>
        <fullName evidence="10">Ubiquitin carrier protein G2</fullName>
    </alternativeName>
    <alternativeName>
        <fullName evidence="11">Ubiquitin-protein ligase G2</fullName>
    </alternativeName>
</protein>
<proteinExistence type="inferred from homology"/>
<evidence type="ECO:0000313" key="16">
    <source>
        <dbReference type="Proteomes" id="UP000046395"/>
    </source>
</evidence>
<dbReference type="FunFam" id="3.10.110.10:FF:000051">
    <property type="entry name" value="ubiquitin-conjugating enzyme E2 R2-like"/>
    <property type="match status" value="1"/>
</dbReference>
<evidence type="ECO:0000256" key="8">
    <source>
        <dbReference type="ARBA" id="ARBA00063420"/>
    </source>
</evidence>
<dbReference type="GO" id="GO:0036503">
    <property type="term" value="P:ERAD pathway"/>
    <property type="evidence" value="ECO:0007669"/>
    <property type="project" value="UniProtKB-ARBA"/>
</dbReference>
<evidence type="ECO:0000256" key="10">
    <source>
        <dbReference type="ARBA" id="ARBA00076340"/>
    </source>
</evidence>
<reference evidence="17" key="1">
    <citation type="submission" date="2019-12" db="UniProtKB">
        <authorList>
            <consortium name="WormBaseParasite"/>
        </authorList>
    </citation>
    <scope>IDENTIFICATION</scope>
</reference>
<evidence type="ECO:0000256" key="13">
    <source>
        <dbReference type="PROSITE-ProRule" id="PRU10133"/>
    </source>
</evidence>
<keyword evidence="4 14" id="KW-0547">Nucleotide-binding</keyword>
<evidence type="ECO:0000256" key="1">
    <source>
        <dbReference type="ARBA" id="ARBA00000485"/>
    </source>
</evidence>
<keyword evidence="16" id="KW-1185">Reference proteome</keyword>
<dbReference type="CDD" id="cd23796">
    <property type="entry name" value="UBCc_UBE2G2"/>
    <property type="match status" value="1"/>
</dbReference>
<evidence type="ECO:0000256" key="14">
    <source>
        <dbReference type="RuleBase" id="RU362109"/>
    </source>
</evidence>
<keyword evidence="5 14" id="KW-0833">Ubl conjugation pathway</keyword>
<dbReference type="GO" id="GO:0032446">
    <property type="term" value="P:protein modification by small protein conjugation"/>
    <property type="evidence" value="ECO:0007669"/>
    <property type="project" value="UniProtKB-ARBA"/>
</dbReference>
<feature type="active site" description="Glycyl thioester intermediate" evidence="13">
    <location>
        <position position="87"/>
    </location>
</feature>
<comment type="subunit">
    <text evidence="8">Interacts with AUP1 (via C-terminus); the interaction recruits UBE2G2 to lipid droplets. Interacts with ubiquitin ligases AMFR/gp78 and RNF139/TRC8; recruitment to lipid droplets by AUP1 facilitates interaction of UBE2G2 with AMFR and RNF139, leading to sterol-induced ubiquitination of 3-hydroxy-3-methylglutaryl coenzyme A reductase and its subsequent proteasomal degradation.</text>
</comment>
<evidence type="ECO:0000256" key="2">
    <source>
        <dbReference type="ARBA" id="ARBA00012486"/>
    </source>
</evidence>
<accession>A0A5S6Q840</accession>
<dbReference type="PROSITE" id="PS50127">
    <property type="entry name" value="UBC_2"/>
    <property type="match status" value="2"/>
</dbReference>
<feature type="domain" description="UBC core" evidence="15">
    <location>
        <begin position="212"/>
        <end position="372"/>
    </location>
</feature>
<keyword evidence="3" id="KW-0808">Transferase</keyword>
<evidence type="ECO:0000256" key="3">
    <source>
        <dbReference type="ARBA" id="ARBA00022679"/>
    </source>
</evidence>
<dbReference type="FunFam" id="3.10.110.10:FF:000008">
    <property type="entry name" value="Ubiquitin-conjugating enzyme E2 G2"/>
    <property type="match status" value="1"/>
</dbReference>
<evidence type="ECO:0000256" key="9">
    <source>
        <dbReference type="ARBA" id="ARBA00073285"/>
    </source>
</evidence>
<evidence type="ECO:0000256" key="12">
    <source>
        <dbReference type="ARBA" id="ARBA00079959"/>
    </source>
</evidence>
<evidence type="ECO:0000259" key="15">
    <source>
        <dbReference type="PROSITE" id="PS50127"/>
    </source>
</evidence>
<evidence type="ECO:0000313" key="17">
    <source>
        <dbReference type="WBParaSite" id="TMUE_1000003384.1"/>
    </source>
</evidence>
<evidence type="ECO:0000256" key="4">
    <source>
        <dbReference type="ARBA" id="ARBA00022741"/>
    </source>
</evidence>
<sequence length="378" mass="42918">MCALKRLMAEYKQLMKSPPEGIVAGPVNEDNFFEWDCYIVGPTDTYYENGVFCARMHFPQDYPLNPPKLIFTSEMFHPNIYPDGQVCISILHAPGDDPTGYESAAERWSPVQSVEKILLSVISMLAEPNVESAANVTAAKLWRDDRAQYEKQVKRTVKISLKALDSDAYIYAFTIGANRRVVTTVRLPSFVHTIDLAQVMVMPSISSHYTNFAMRRLIKEEKRMRESPIEGIEAHPMTEDNVFLWVGSVKGPKGTCYEGAVFHLEMVFTHYYPFSPPKVKFTSPIVHPNIYPDGQICLPLLQEEDRNLSGIFQTGQYWSSVFTIECVLLSVLSLLADPCLEDTVNVEAALLWNSNPTLFKEQLRVDIDRQAQTEAWDE</sequence>
<dbReference type="GO" id="GO:0005524">
    <property type="term" value="F:ATP binding"/>
    <property type="evidence" value="ECO:0007669"/>
    <property type="project" value="UniProtKB-UniRule"/>
</dbReference>
<dbReference type="Gene3D" id="3.10.110.10">
    <property type="entry name" value="Ubiquitin Conjugating Enzyme"/>
    <property type="match status" value="2"/>
</dbReference>
<dbReference type="InterPro" id="IPR000608">
    <property type="entry name" value="UBC"/>
</dbReference>
<dbReference type="WBParaSite" id="TMUE_1000003384.1">
    <property type="protein sequence ID" value="TMUE_1000003384.1"/>
    <property type="gene ID" value="WBGene00285334"/>
</dbReference>
<organism evidence="16 17">
    <name type="scientific">Trichuris muris</name>
    <name type="common">Mouse whipworm</name>
    <dbReference type="NCBI Taxonomy" id="70415"/>
    <lineage>
        <taxon>Eukaryota</taxon>
        <taxon>Metazoa</taxon>
        <taxon>Ecdysozoa</taxon>
        <taxon>Nematoda</taxon>
        <taxon>Enoplea</taxon>
        <taxon>Dorylaimia</taxon>
        <taxon>Trichinellida</taxon>
        <taxon>Trichuridae</taxon>
        <taxon>Trichuris</taxon>
    </lineage>
</organism>
<dbReference type="PROSITE" id="PS00183">
    <property type="entry name" value="UBC_1"/>
    <property type="match status" value="1"/>
</dbReference>
<dbReference type="SMART" id="SM00212">
    <property type="entry name" value="UBCc"/>
    <property type="match status" value="2"/>
</dbReference>
<dbReference type="Pfam" id="PF00179">
    <property type="entry name" value="UQ_con"/>
    <property type="match status" value="2"/>
</dbReference>
<dbReference type="AlphaFoldDB" id="A0A5S6Q840"/>
<comment type="similarity">
    <text evidence="14">Belongs to the ubiquitin-conjugating enzyme family.</text>
</comment>
<dbReference type="Proteomes" id="UP000046395">
    <property type="component" value="Unassembled WGS sequence"/>
</dbReference>
<name>A0A5S6Q840_TRIMR</name>
<dbReference type="PANTHER" id="PTHR24067">
    <property type="entry name" value="UBIQUITIN-CONJUGATING ENZYME E2"/>
    <property type="match status" value="1"/>
</dbReference>
<evidence type="ECO:0000256" key="7">
    <source>
        <dbReference type="ARBA" id="ARBA00055690"/>
    </source>
</evidence>
<feature type="domain" description="UBC core" evidence="15">
    <location>
        <begin position="2"/>
        <end position="162"/>
    </location>
</feature>